<evidence type="ECO:0000256" key="1">
    <source>
        <dbReference type="ARBA" id="ARBA00022737"/>
    </source>
</evidence>
<evidence type="ECO:0000313" key="5">
    <source>
        <dbReference type="EMBL" id="KAF2198547.1"/>
    </source>
</evidence>
<dbReference type="InterPro" id="IPR056884">
    <property type="entry name" value="NPHP3-like_N"/>
</dbReference>
<accession>A0A9P4MQ36</accession>
<organism evidence="5 6">
    <name type="scientific">Delitschia confertaspora ATCC 74209</name>
    <dbReference type="NCBI Taxonomy" id="1513339"/>
    <lineage>
        <taxon>Eukaryota</taxon>
        <taxon>Fungi</taxon>
        <taxon>Dikarya</taxon>
        <taxon>Ascomycota</taxon>
        <taxon>Pezizomycotina</taxon>
        <taxon>Dothideomycetes</taxon>
        <taxon>Pleosporomycetidae</taxon>
        <taxon>Pleosporales</taxon>
        <taxon>Delitschiaceae</taxon>
        <taxon>Delitschia</taxon>
    </lineage>
</organism>
<gene>
    <name evidence="5" type="ORF">GQ43DRAFT_457754</name>
</gene>
<dbReference type="AlphaFoldDB" id="A0A9P4MQ36"/>
<proteinExistence type="predicted"/>
<dbReference type="Gene3D" id="3.40.50.300">
    <property type="entry name" value="P-loop containing nucleotide triphosphate hydrolases"/>
    <property type="match status" value="1"/>
</dbReference>
<evidence type="ECO:0000313" key="6">
    <source>
        <dbReference type="Proteomes" id="UP000799536"/>
    </source>
</evidence>
<evidence type="ECO:0000259" key="4">
    <source>
        <dbReference type="Pfam" id="PF24883"/>
    </source>
</evidence>
<keyword evidence="6" id="KW-1185">Reference proteome</keyword>
<dbReference type="Pfam" id="PF13637">
    <property type="entry name" value="Ank_4"/>
    <property type="match status" value="1"/>
</dbReference>
<dbReference type="Pfam" id="PF24883">
    <property type="entry name" value="NPHP3_N"/>
    <property type="match status" value="1"/>
</dbReference>
<evidence type="ECO:0000259" key="3">
    <source>
        <dbReference type="Pfam" id="PF22939"/>
    </source>
</evidence>
<feature type="domain" description="Nephrocystin 3-like N-terminal" evidence="4">
    <location>
        <begin position="70"/>
        <end position="116"/>
    </location>
</feature>
<dbReference type="OrthoDB" id="1577640at2759"/>
<keyword evidence="2" id="KW-0040">ANK repeat</keyword>
<dbReference type="SUPFAM" id="SSF52540">
    <property type="entry name" value="P-loop containing nucleoside triphosphate hydrolases"/>
    <property type="match status" value="1"/>
</dbReference>
<feature type="repeat" description="ANK" evidence="2">
    <location>
        <begin position="485"/>
        <end position="514"/>
    </location>
</feature>
<protein>
    <recommendedName>
        <fullName evidence="7">Ankyrin repeat protein</fullName>
    </recommendedName>
</protein>
<reference evidence="5" key="1">
    <citation type="journal article" date="2020" name="Stud. Mycol.">
        <title>101 Dothideomycetes genomes: a test case for predicting lifestyles and emergence of pathogens.</title>
        <authorList>
            <person name="Haridas S."/>
            <person name="Albert R."/>
            <person name="Binder M."/>
            <person name="Bloem J."/>
            <person name="Labutti K."/>
            <person name="Salamov A."/>
            <person name="Andreopoulos B."/>
            <person name="Baker S."/>
            <person name="Barry K."/>
            <person name="Bills G."/>
            <person name="Bluhm B."/>
            <person name="Cannon C."/>
            <person name="Castanera R."/>
            <person name="Culley D."/>
            <person name="Daum C."/>
            <person name="Ezra D."/>
            <person name="Gonzalez J."/>
            <person name="Henrissat B."/>
            <person name="Kuo A."/>
            <person name="Liang C."/>
            <person name="Lipzen A."/>
            <person name="Lutzoni F."/>
            <person name="Magnuson J."/>
            <person name="Mondo S."/>
            <person name="Nolan M."/>
            <person name="Ohm R."/>
            <person name="Pangilinan J."/>
            <person name="Park H.-J."/>
            <person name="Ramirez L."/>
            <person name="Alfaro M."/>
            <person name="Sun H."/>
            <person name="Tritt A."/>
            <person name="Yoshinaga Y."/>
            <person name="Zwiers L.-H."/>
            <person name="Turgeon B."/>
            <person name="Goodwin S."/>
            <person name="Spatafora J."/>
            <person name="Crous P."/>
            <person name="Grigoriev I."/>
        </authorList>
    </citation>
    <scope>NUCLEOTIDE SEQUENCE</scope>
    <source>
        <strain evidence="5">ATCC 74209</strain>
    </source>
</reference>
<dbReference type="Pfam" id="PF22939">
    <property type="entry name" value="WHD_GPIID"/>
    <property type="match status" value="1"/>
</dbReference>
<dbReference type="PANTHER" id="PTHR10039">
    <property type="entry name" value="AMELOGENIN"/>
    <property type="match status" value="1"/>
</dbReference>
<dbReference type="SUPFAM" id="SSF48403">
    <property type="entry name" value="Ankyrin repeat"/>
    <property type="match status" value="1"/>
</dbReference>
<evidence type="ECO:0000256" key="2">
    <source>
        <dbReference type="PROSITE-ProRule" id="PRU00023"/>
    </source>
</evidence>
<dbReference type="PANTHER" id="PTHR10039:SF15">
    <property type="entry name" value="NACHT DOMAIN-CONTAINING PROTEIN"/>
    <property type="match status" value="1"/>
</dbReference>
<keyword evidence="1" id="KW-0677">Repeat</keyword>
<dbReference type="InterPro" id="IPR036770">
    <property type="entry name" value="Ankyrin_rpt-contain_sf"/>
</dbReference>
<name>A0A9P4MQ36_9PLEO</name>
<dbReference type="Proteomes" id="UP000799536">
    <property type="component" value="Unassembled WGS sequence"/>
</dbReference>
<dbReference type="Gene3D" id="1.25.40.20">
    <property type="entry name" value="Ankyrin repeat-containing domain"/>
    <property type="match status" value="1"/>
</dbReference>
<dbReference type="PROSITE" id="PS50088">
    <property type="entry name" value="ANK_REPEAT"/>
    <property type="match status" value="1"/>
</dbReference>
<comment type="caution">
    <text evidence="5">The sequence shown here is derived from an EMBL/GenBank/DDBJ whole genome shotgun (WGS) entry which is preliminary data.</text>
</comment>
<dbReference type="InterPro" id="IPR027417">
    <property type="entry name" value="P-loop_NTPase"/>
</dbReference>
<dbReference type="InterPro" id="IPR054471">
    <property type="entry name" value="GPIID_WHD"/>
</dbReference>
<dbReference type="EMBL" id="ML994135">
    <property type="protein sequence ID" value="KAF2198547.1"/>
    <property type="molecule type" value="Genomic_DNA"/>
</dbReference>
<dbReference type="InterPro" id="IPR002110">
    <property type="entry name" value="Ankyrin_rpt"/>
</dbReference>
<feature type="domain" description="GPI inositol-deacylase winged helix" evidence="3">
    <location>
        <begin position="265"/>
        <end position="359"/>
    </location>
</feature>
<sequence>MVAAAYAKDILYQIPPIKVEVEQKIIKTDVYNMHHQQRQDRIDSWLSPLDPLINYNKAFPLQTLQQCEENTGVWLLKQTAFENWKSQQNSLWLRGIPGCGKTILTSTVIEDYNKKHLGTLFSTHEEGRHQPSCESLCKVFYQMIESTKDVWVVLDALDECRTQLLNSKQRNVHLLVTSRPEQDIHMELKYLAQNNDNIVLIQSEFIERDINTYIHAKDNIEAQLMQKANGMFGWVAYLRTLEHVLESLPKDLDEIYERIIESIPHKVKQTTTRILQFLTYSERPLSIAEAADAIAVDLEAEPYFESRYRMPEPEEILLYCSSLVIRIPGFGHSDEKSNKQAELQLVHFTVKEYLISNRLTIIISQDLQETSARASIAKGLRLDKIRADFPLAEYSAKFWLKHAAAQKEECGLPDWIKRLFYNQKTAYHICYNLYRPDEPPWEESHRDKPASALYYAVCGNLWKFIPVLLNNNRTDVNAQGGFYGNALQAASFFGHEQTVKLLVDKGADINAQGGCYSNALQTASARGHEVCAARLPMGSDNPMIDGKD</sequence>
<evidence type="ECO:0008006" key="7">
    <source>
        <dbReference type="Google" id="ProtNLM"/>
    </source>
</evidence>